<name>A0A369K2V6_HYPMA</name>
<gene>
    <name evidence="6" type="ORF">Hypma_001388</name>
</gene>
<proteinExistence type="predicted"/>
<dbReference type="Pfam" id="PF01753">
    <property type="entry name" value="zf-MYND"/>
    <property type="match status" value="1"/>
</dbReference>
<dbReference type="InterPro" id="IPR002893">
    <property type="entry name" value="Znf_MYND"/>
</dbReference>
<dbReference type="EMBL" id="LUEZ02000012">
    <property type="protein sequence ID" value="RDB28298.1"/>
    <property type="molecule type" value="Genomic_DNA"/>
</dbReference>
<dbReference type="SUPFAM" id="SSF144232">
    <property type="entry name" value="HIT/MYND zinc finger-like"/>
    <property type="match status" value="1"/>
</dbReference>
<evidence type="ECO:0000313" key="7">
    <source>
        <dbReference type="Proteomes" id="UP000076154"/>
    </source>
</evidence>
<organism evidence="6 7">
    <name type="scientific">Hypsizygus marmoreus</name>
    <name type="common">White beech mushroom</name>
    <name type="synonym">Agaricus marmoreus</name>
    <dbReference type="NCBI Taxonomy" id="39966"/>
    <lineage>
        <taxon>Eukaryota</taxon>
        <taxon>Fungi</taxon>
        <taxon>Dikarya</taxon>
        <taxon>Basidiomycota</taxon>
        <taxon>Agaricomycotina</taxon>
        <taxon>Agaricomycetes</taxon>
        <taxon>Agaricomycetidae</taxon>
        <taxon>Agaricales</taxon>
        <taxon>Tricholomatineae</taxon>
        <taxon>Lyophyllaceae</taxon>
        <taxon>Hypsizygus</taxon>
    </lineage>
</organism>
<dbReference type="Gene3D" id="6.10.140.2220">
    <property type="match status" value="1"/>
</dbReference>
<dbReference type="AlphaFoldDB" id="A0A369K2V6"/>
<accession>A0A369K2V6</accession>
<keyword evidence="7" id="KW-1185">Reference proteome</keyword>
<comment type="caution">
    <text evidence="6">The sequence shown here is derived from an EMBL/GenBank/DDBJ whole genome shotgun (WGS) entry which is preliminary data.</text>
</comment>
<evidence type="ECO:0000256" key="2">
    <source>
        <dbReference type="ARBA" id="ARBA00022771"/>
    </source>
</evidence>
<evidence type="ECO:0000259" key="5">
    <source>
        <dbReference type="PROSITE" id="PS50865"/>
    </source>
</evidence>
<keyword evidence="2 4" id="KW-0863">Zinc-finger</keyword>
<dbReference type="STRING" id="39966.A0A369K2V6"/>
<evidence type="ECO:0000256" key="1">
    <source>
        <dbReference type="ARBA" id="ARBA00022723"/>
    </source>
</evidence>
<dbReference type="OrthoDB" id="2998255at2759"/>
<evidence type="ECO:0000256" key="4">
    <source>
        <dbReference type="PROSITE-ProRule" id="PRU00134"/>
    </source>
</evidence>
<dbReference type="PROSITE" id="PS50865">
    <property type="entry name" value="ZF_MYND_2"/>
    <property type="match status" value="1"/>
</dbReference>
<evidence type="ECO:0000313" key="6">
    <source>
        <dbReference type="EMBL" id="RDB28298.1"/>
    </source>
</evidence>
<dbReference type="InParanoid" id="A0A369K2V6"/>
<keyword evidence="3" id="KW-0862">Zinc</keyword>
<feature type="domain" description="MYND-type" evidence="5">
    <location>
        <begin position="385"/>
        <end position="428"/>
    </location>
</feature>
<reference evidence="6" key="1">
    <citation type="submission" date="2018-04" db="EMBL/GenBank/DDBJ databases">
        <title>Whole genome sequencing of Hypsizygus marmoreus.</title>
        <authorList>
            <person name="Choi I.-G."/>
            <person name="Min B."/>
            <person name="Kim J.-G."/>
            <person name="Kim S."/>
            <person name="Oh Y.-L."/>
            <person name="Kong W.-S."/>
            <person name="Park H."/>
            <person name="Jeong J."/>
            <person name="Song E.-S."/>
        </authorList>
    </citation>
    <scope>NUCLEOTIDE SEQUENCE [LARGE SCALE GENOMIC DNA]</scope>
    <source>
        <strain evidence="6">51987-8</strain>
    </source>
</reference>
<evidence type="ECO:0000256" key="3">
    <source>
        <dbReference type="ARBA" id="ARBA00022833"/>
    </source>
</evidence>
<sequence>MAKKKNNTARPESQAPVINLLLAAALRDPHNPRFCCDCLIGGLDVVFARDPNSKQRDLAKHHDVWNALVHFVTARRTKQQMQHLLIRLSQCDCNLEDPQIRDLHKRGEIIRPSFVAASAPKPEPELWDHGNILLGTSFPNYVFALLGVNLPTASVTSVAKGVTYWPSSPAELLPSGPDGFVEAMLQWYDILQDTRVFVTCGEALRLSGTVLLASMISHAFCSRLVTAGRSIFDRIMVHVVAHDLSPAGYEAAEQFCLQLKAIQQFLHELQKLPIDLQVVFLRENETKLCQLCSLLLHVLTDPRFSPSRKQDSVKAWSVVIRWGQLLYRLFHMYLPPRPLIPLHPAVVRYDEDVFPPDSSVRSPQESAMRAITTARKESRCSGLDCDNSLQTAGKSFARCARCNIVTYCGRDCQVQDWRSEKFPHKAVCLKLRNLVVLGGGWPTFSVLDTPLVLENWLASGVDEADLVYINDWWKERAERRSIMPDGTEWTPGFEDYDSIVWQFGASGKGPKPRYPNRLARWPSEVAKEKALLEALPFWEQDID</sequence>
<protein>
    <recommendedName>
        <fullName evidence="5">MYND-type domain-containing protein</fullName>
    </recommendedName>
</protein>
<dbReference type="GO" id="GO:0008270">
    <property type="term" value="F:zinc ion binding"/>
    <property type="evidence" value="ECO:0007669"/>
    <property type="project" value="UniProtKB-KW"/>
</dbReference>
<dbReference type="Proteomes" id="UP000076154">
    <property type="component" value="Unassembled WGS sequence"/>
</dbReference>
<keyword evidence="1" id="KW-0479">Metal-binding</keyword>